<proteinExistence type="predicted"/>
<dbReference type="GO" id="GO:0009263">
    <property type="term" value="P:deoxyribonucleotide biosynthetic process"/>
    <property type="evidence" value="ECO:0007669"/>
    <property type="project" value="InterPro"/>
</dbReference>
<dbReference type="InterPro" id="IPR000358">
    <property type="entry name" value="RNR_small_fam"/>
</dbReference>
<feature type="non-terminal residue" evidence="1">
    <location>
        <position position="448"/>
    </location>
</feature>
<evidence type="ECO:0000313" key="2">
    <source>
        <dbReference type="Proteomes" id="UP000639338"/>
    </source>
</evidence>
<reference evidence="1 2" key="1">
    <citation type="submission" date="2020-08" db="EMBL/GenBank/DDBJ databases">
        <title>Aphidius gifuensis genome sequencing and assembly.</title>
        <authorList>
            <person name="Du Z."/>
        </authorList>
    </citation>
    <scope>NUCLEOTIDE SEQUENCE [LARGE SCALE GENOMIC DNA]</scope>
    <source>
        <strain evidence="1">YNYX2018</strain>
        <tissue evidence="1">Adults</tissue>
    </source>
</reference>
<dbReference type="AlphaFoldDB" id="A0A834XYA7"/>
<dbReference type="Proteomes" id="UP000639338">
    <property type="component" value="Unassembled WGS sequence"/>
</dbReference>
<dbReference type="GO" id="GO:0004748">
    <property type="term" value="F:ribonucleoside-diphosphate reductase activity, thioredoxin disulfide as acceptor"/>
    <property type="evidence" value="ECO:0007669"/>
    <property type="project" value="TreeGrafter"/>
</dbReference>
<keyword evidence="2" id="KW-1185">Reference proteome</keyword>
<sequence length="448" mass="50126">NGVGGFLKGLYRTVYPILQRVAKPVGEELWQAGVSVLDDVLTHKSDFKKSLETRLKESGHRLKRKACTKSELDLFTIPPTQTTIEDSTWAYYNPISSMSDDSQIEFHVPGTSEEYIDLPHTLLKIRAKIVDKNGAVAPATDAVGPVNLTLHISASNSTYPYRAYIETILNYGYDATNRPLQLALWYPDTPGRMNTNSVVAADAKNEGLVARCVHTNAGKQFEMIGHLHVDVFNQEKFLLNGIEMKINLTRSKQEFCLMDASNDKDYKIQILEASLIVRRVKLNPHIMIAHAKALAKTTAKYPLTRVEVKSFLLTAGILGNCLDNIIIGTLPKRVVIGFVDNQGFNGNRLYNPFYFQHFNINFLCLYVDGKQIPGKPLQPTFSNNIFDAEAYHTLFSGTGIHFGDHGMQIDRDSYRKGYTLFASDLTPDLSAHSAGHWNLIKSGSLRIE</sequence>
<dbReference type="OrthoDB" id="8188373at2759"/>
<evidence type="ECO:0000313" key="1">
    <source>
        <dbReference type="EMBL" id="KAF7994330.1"/>
    </source>
</evidence>
<accession>A0A834XYA7</accession>
<feature type="non-terminal residue" evidence="1">
    <location>
        <position position="1"/>
    </location>
</feature>
<dbReference type="EMBL" id="JACMRX010000002">
    <property type="protein sequence ID" value="KAF7994330.1"/>
    <property type="molecule type" value="Genomic_DNA"/>
</dbReference>
<name>A0A834XYA7_APHGI</name>
<dbReference type="GO" id="GO:0005829">
    <property type="term" value="C:cytosol"/>
    <property type="evidence" value="ECO:0007669"/>
    <property type="project" value="TreeGrafter"/>
</dbReference>
<organism evidence="1 2">
    <name type="scientific">Aphidius gifuensis</name>
    <name type="common">Parasitoid wasp</name>
    <dbReference type="NCBI Taxonomy" id="684658"/>
    <lineage>
        <taxon>Eukaryota</taxon>
        <taxon>Metazoa</taxon>
        <taxon>Ecdysozoa</taxon>
        <taxon>Arthropoda</taxon>
        <taxon>Hexapoda</taxon>
        <taxon>Insecta</taxon>
        <taxon>Pterygota</taxon>
        <taxon>Neoptera</taxon>
        <taxon>Endopterygota</taxon>
        <taxon>Hymenoptera</taxon>
        <taxon>Apocrita</taxon>
        <taxon>Ichneumonoidea</taxon>
        <taxon>Braconidae</taxon>
        <taxon>Aphidiinae</taxon>
        <taxon>Aphidius</taxon>
    </lineage>
</organism>
<dbReference type="PANTHER" id="PTHR23409">
    <property type="entry name" value="RIBONUCLEOSIDE-DIPHOSPHATE REDUCTASE SMALL CHAIN"/>
    <property type="match status" value="1"/>
</dbReference>
<dbReference type="PANTHER" id="PTHR23409:SF21">
    <property type="entry name" value="CAPSID PROTEIN"/>
    <property type="match status" value="1"/>
</dbReference>
<protein>
    <submittedName>
        <fullName evidence="1">Uncharacterized protein</fullName>
    </submittedName>
</protein>
<comment type="caution">
    <text evidence="1">The sequence shown here is derived from an EMBL/GenBank/DDBJ whole genome shotgun (WGS) entry which is preliminary data.</text>
</comment>
<gene>
    <name evidence="1" type="ORF">HCN44_003420</name>
</gene>